<evidence type="ECO:0000256" key="5">
    <source>
        <dbReference type="ARBA" id="ARBA00022490"/>
    </source>
</evidence>
<dbReference type="NCBIfam" id="TIGR00179">
    <property type="entry name" value="murB"/>
    <property type="match status" value="1"/>
</dbReference>
<dbReference type="Gene3D" id="3.30.43.10">
    <property type="entry name" value="Uridine Diphospho-n-acetylenolpyruvylglucosamine Reductase, domain 2"/>
    <property type="match status" value="1"/>
</dbReference>
<evidence type="ECO:0000256" key="11">
    <source>
        <dbReference type="ARBA" id="ARBA00022984"/>
    </source>
</evidence>
<evidence type="ECO:0000313" key="19">
    <source>
        <dbReference type="Proteomes" id="UP000051977"/>
    </source>
</evidence>
<keyword evidence="6 16" id="KW-0132">Cell division</keyword>
<dbReference type="EMBL" id="AZEI01000003">
    <property type="protein sequence ID" value="KRL18631.1"/>
    <property type="molecule type" value="Genomic_DNA"/>
</dbReference>
<feature type="active site" evidence="16">
    <location>
        <position position="316"/>
    </location>
</feature>
<reference evidence="18 19" key="1">
    <citation type="journal article" date="2015" name="Genome Announc.">
        <title>Expanding the biotechnology potential of lactobacilli through comparative genomics of 213 strains and associated genera.</title>
        <authorList>
            <person name="Sun Z."/>
            <person name="Harris H.M."/>
            <person name="McCann A."/>
            <person name="Guo C."/>
            <person name="Argimon S."/>
            <person name="Zhang W."/>
            <person name="Yang X."/>
            <person name="Jeffery I.B."/>
            <person name="Cooney J.C."/>
            <person name="Kagawa T.F."/>
            <person name="Liu W."/>
            <person name="Song Y."/>
            <person name="Salvetti E."/>
            <person name="Wrobel A."/>
            <person name="Rasinkangas P."/>
            <person name="Parkhill J."/>
            <person name="Rea M.C."/>
            <person name="O'Sullivan O."/>
            <person name="Ritari J."/>
            <person name="Douillard F.P."/>
            <person name="Paul Ross R."/>
            <person name="Yang R."/>
            <person name="Briner A.E."/>
            <person name="Felis G.E."/>
            <person name="de Vos W.M."/>
            <person name="Barrangou R."/>
            <person name="Klaenhammer T.R."/>
            <person name="Caufield P.W."/>
            <person name="Cui Y."/>
            <person name="Zhang H."/>
            <person name="O'Toole P.W."/>
        </authorList>
    </citation>
    <scope>NUCLEOTIDE SEQUENCE [LARGE SCALE GENOMIC DNA]</scope>
    <source>
        <strain evidence="18 19">DSM 19907</strain>
    </source>
</reference>
<evidence type="ECO:0000259" key="17">
    <source>
        <dbReference type="PROSITE" id="PS51387"/>
    </source>
</evidence>
<dbReference type="InterPro" id="IPR016169">
    <property type="entry name" value="FAD-bd_PCMH_sub2"/>
</dbReference>
<comment type="catalytic activity">
    <reaction evidence="15 16">
        <text>UDP-N-acetyl-alpha-D-muramate + NADP(+) = UDP-N-acetyl-3-O-(1-carboxyvinyl)-alpha-D-glucosamine + NADPH + H(+)</text>
        <dbReference type="Rhea" id="RHEA:12248"/>
        <dbReference type="ChEBI" id="CHEBI:15378"/>
        <dbReference type="ChEBI" id="CHEBI:57783"/>
        <dbReference type="ChEBI" id="CHEBI:58349"/>
        <dbReference type="ChEBI" id="CHEBI:68483"/>
        <dbReference type="ChEBI" id="CHEBI:70757"/>
        <dbReference type="EC" id="1.3.1.98"/>
    </reaction>
</comment>
<evidence type="ECO:0000313" key="18">
    <source>
        <dbReference type="EMBL" id="KRL18631.1"/>
    </source>
</evidence>
<dbReference type="Proteomes" id="UP000051977">
    <property type="component" value="Unassembled WGS sequence"/>
</dbReference>
<evidence type="ECO:0000256" key="9">
    <source>
        <dbReference type="ARBA" id="ARBA00022857"/>
    </source>
</evidence>
<keyword evidence="13 16" id="KW-0131">Cell cycle</keyword>
<evidence type="ECO:0000256" key="1">
    <source>
        <dbReference type="ARBA" id="ARBA00001974"/>
    </source>
</evidence>
<evidence type="ECO:0000256" key="7">
    <source>
        <dbReference type="ARBA" id="ARBA00022630"/>
    </source>
</evidence>
<keyword evidence="8 16" id="KW-0274">FAD</keyword>
<keyword evidence="12 16" id="KW-0560">Oxidoreductase</keyword>
<proteinExistence type="inferred from homology"/>
<dbReference type="PANTHER" id="PTHR21071">
    <property type="entry name" value="UDP-N-ACETYLENOLPYRUVOYLGLUCOSAMINE REDUCTASE"/>
    <property type="match status" value="1"/>
</dbReference>
<keyword evidence="10 16" id="KW-0133">Cell shape</keyword>
<keyword evidence="9 16" id="KW-0521">NADP</keyword>
<dbReference type="HAMAP" id="MF_00037">
    <property type="entry name" value="MurB"/>
    <property type="match status" value="1"/>
</dbReference>
<accession>A0ABR5PGX8</accession>
<evidence type="ECO:0000256" key="4">
    <source>
        <dbReference type="ARBA" id="ARBA00004752"/>
    </source>
</evidence>
<keyword evidence="11 16" id="KW-0573">Peptidoglycan synthesis</keyword>
<keyword evidence="14 16" id="KW-0961">Cell wall biogenesis/degradation</keyword>
<dbReference type="Gene3D" id="3.90.78.10">
    <property type="entry name" value="UDP-N-acetylenolpyruvoylglucosamine reductase, C-terminal domain"/>
    <property type="match status" value="1"/>
</dbReference>
<keyword evidence="5 16" id="KW-0963">Cytoplasm</keyword>
<keyword evidence="19" id="KW-1185">Reference proteome</keyword>
<comment type="subcellular location">
    <subcellularLocation>
        <location evidence="3 16">Cytoplasm</location>
    </subcellularLocation>
</comment>
<evidence type="ECO:0000256" key="15">
    <source>
        <dbReference type="ARBA" id="ARBA00048914"/>
    </source>
</evidence>
<dbReference type="InterPro" id="IPR016166">
    <property type="entry name" value="FAD-bd_PCMH"/>
</dbReference>
<evidence type="ECO:0000256" key="2">
    <source>
        <dbReference type="ARBA" id="ARBA00003921"/>
    </source>
</evidence>
<dbReference type="InterPro" id="IPR006094">
    <property type="entry name" value="Oxid_FAD_bind_N"/>
</dbReference>
<dbReference type="PROSITE" id="PS51387">
    <property type="entry name" value="FAD_PCMH"/>
    <property type="match status" value="1"/>
</dbReference>
<dbReference type="SUPFAM" id="SSF56194">
    <property type="entry name" value="Uridine diphospho-N-Acetylenolpyruvylglucosamine reductase, MurB, C-terminal domain"/>
    <property type="match status" value="1"/>
</dbReference>
<feature type="active site" evidence="16">
    <location>
        <position position="196"/>
    </location>
</feature>
<gene>
    <name evidence="16" type="primary">murB</name>
    <name evidence="18" type="ORF">FD12_GL002199</name>
</gene>
<dbReference type="InterPro" id="IPR036318">
    <property type="entry name" value="FAD-bd_PCMH-like_sf"/>
</dbReference>
<evidence type="ECO:0000256" key="6">
    <source>
        <dbReference type="ARBA" id="ARBA00022618"/>
    </source>
</evidence>
<name>A0ABR5PGX8_9LACO</name>
<dbReference type="InterPro" id="IPR003170">
    <property type="entry name" value="MurB"/>
</dbReference>
<sequence length="327" mass="35397">MANIENFNRGKINVYVLETEEKLMTIYENLKQQHPDIKVLLNEPLSHFTHTLTGGPADALALPTSVAQCQTLLAYANENQIPVTVVGNASNLIVRDGGIRGLTMILTEINKITSHENMIVADAGASLINVTKAAQHHSLTGIEFAAGIPGSVGGAIFMNAGAYGGDIDDVVVGAEVLTPDNQVLHLTHKQLDFGYRHCSVQDNNQIVLSATFSLRTGIAEKIQKEMDRLNQLRASKQPLELPSCGSVFKRPKGYFAGKLIHDSGLQGFQIGGAQVSTKHAGFIVNVDHATATDYLNVIKHVQATVFEKFGVHLETEVRIIGEQPTTK</sequence>
<feature type="domain" description="FAD-binding PCMH-type" evidence="17">
    <location>
        <begin position="53"/>
        <end position="217"/>
    </location>
</feature>
<organism evidence="18 19">
    <name type="scientific">Lentilactobacillus rapi DSM 19907 = JCM 15042</name>
    <dbReference type="NCBI Taxonomy" id="1423795"/>
    <lineage>
        <taxon>Bacteria</taxon>
        <taxon>Bacillati</taxon>
        <taxon>Bacillota</taxon>
        <taxon>Bacilli</taxon>
        <taxon>Lactobacillales</taxon>
        <taxon>Lactobacillaceae</taxon>
        <taxon>Lentilactobacillus</taxon>
    </lineage>
</organism>
<dbReference type="Pfam" id="PF01565">
    <property type="entry name" value="FAD_binding_4"/>
    <property type="match status" value="1"/>
</dbReference>
<protein>
    <recommendedName>
        <fullName evidence="16">UDP-N-acetylenolpyruvoylglucosamine reductase</fullName>
        <ecNumber evidence="16">1.3.1.98</ecNumber>
    </recommendedName>
    <alternativeName>
        <fullName evidence="16">UDP-N-acetylmuramate dehydrogenase</fullName>
    </alternativeName>
</protein>
<comment type="function">
    <text evidence="2 16">Cell wall formation.</text>
</comment>
<comment type="caution">
    <text evidence="18">The sequence shown here is derived from an EMBL/GenBank/DDBJ whole genome shotgun (WGS) entry which is preliminary data.</text>
</comment>
<evidence type="ECO:0000256" key="16">
    <source>
        <dbReference type="HAMAP-Rule" id="MF_00037"/>
    </source>
</evidence>
<comment type="pathway">
    <text evidence="4 16">Cell wall biogenesis; peptidoglycan biosynthesis.</text>
</comment>
<comment type="similarity">
    <text evidence="16">Belongs to the MurB family.</text>
</comment>
<feature type="active site" description="Proton donor" evidence="16">
    <location>
        <position position="246"/>
    </location>
</feature>
<evidence type="ECO:0000256" key="3">
    <source>
        <dbReference type="ARBA" id="ARBA00004496"/>
    </source>
</evidence>
<evidence type="ECO:0000256" key="12">
    <source>
        <dbReference type="ARBA" id="ARBA00023002"/>
    </source>
</evidence>
<keyword evidence="7 16" id="KW-0285">Flavoprotein</keyword>
<dbReference type="InterPro" id="IPR036635">
    <property type="entry name" value="MurB_C_sf"/>
</dbReference>
<comment type="cofactor">
    <cofactor evidence="1 16">
        <name>FAD</name>
        <dbReference type="ChEBI" id="CHEBI:57692"/>
    </cofactor>
</comment>
<dbReference type="SUPFAM" id="SSF56176">
    <property type="entry name" value="FAD-binding/transporter-associated domain-like"/>
    <property type="match status" value="1"/>
</dbReference>
<dbReference type="InterPro" id="IPR016167">
    <property type="entry name" value="FAD-bd_PCMH_sub1"/>
</dbReference>
<evidence type="ECO:0000256" key="8">
    <source>
        <dbReference type="ARBA" id="ARBA00022827"/>
    </source>
</evidence>
<dbReference type="Pfam" id="PF02873">
    <property type="entry name" value="MurB_C"/>
    <property type="match status" value="1"/>
</dbReference>
<dbReference type="EC" id="1.3.1.98" evidence="16"/>
<dbReference type="InterPro" id="IPR011601">
    <property type="entry name" value="MurB_C"/>
</dbReference>
<dbReference type="NCBIfam" id="NF010480">
    <property type="entry name" value="PRK13905.1"/>
    <property type="match status" value="1"/>
</dbReference>
<dbReference type="PANTHER" id="PTHR21071:SF4">
    <property type="entry name" value="UDP-N-ACETYLENOLPYRUVOYLGLUCOSAMINE REDUCTASE"/>
    <property type="match status" value="1"/>
</dbReference>
<evidence type="ECO:0000256" key="10">
    <source>
        <dbReference type="ARBA" id="ARBA00022960"/>
    </source>
</evidence>
<evidence type="ECO:0000256" key="13">
    <source>
        <dbReference type="ARBA" id="ARBA00023306"/>
    </source>
</evidence>
<dbReference type="Gene3D" id="3.30.465.10">
    <property type="match status" value="1"/>
</dbReference>
<evidence type="ECO:0000256" key="14">
    <source>
        <dbReference type="ARBA" id="ARBA00023316"/>
    </source>
</evidence>